<dbReference type="OMA" id="CDARTYT"/>
<evidence type="ECO:0000256" key="4">
    <source>
        <dbReference type="ARBA" id="ARBA00022664"/>
    </source>
</evidence>
<dbReference type="GO" id="GO:0160147">
    <property type="term" value="F:tRNA pseudouridine(38-40) synthase activity"/>
    <property type="evidence" value="ECO:0007669"/>
    <property type="project" value="UniProtKB-EC"/>
</dbReference>
<dbReference type="GO" id="GO:0006397">
    <property type="term" value="P:mRNA processing"/>
    <property type="evidence" value="ECO:0007669"/>
    <property type="project" value="UniProtKB-KW"/>
</dbReference>
<feature type="domain" description="Pseudouridine synthase I TruA alpha/beta" evidence="21">
    <location>
        <begin position="236"/>
        <end position="342"/>
    </location>
</feature>
<feature type="compositionally biased region" description="Basic residues" evidence="20">
    <location>
        <begin position="46"/>
        <end position="58"/>
    </location>
</feature>
<dbReference type="InParanoid" id="A0A7R8V7A9"/>
<keyword evidence="5" id="KW-0819">tRNA processing</keyword>
<dbReference type="GO" id="GO:1990481">
    <property type="term" value="P:mRNA pseudouridine synthesis"/>
    <property type="evidence" value="ECO:0007669"/>
    <property type="project" value="TreeGrafter"/>
</dbReference>
<evidence type="ECO:0000256" key="3">
    <source>
        <dbReference type="ARBA" id="ARBA00009375"/>
    </source>
</evidence>
<evidence type="ECO:0000256" key="2">
    <source>
        <dbReference type="ARBA" id="ARBA00004123"/>
    </source>
</evidence>
<dbReference type="SUPFAM" id="SSF55120">
    <property type="entry name" value="Pseudouridine synthase"/>
    <property type="match status" value="1"/>
</dbReference>
<dbReference type="CDD" id="cd02568">
    <property type="entry name" value="PseudoU_synth_PUS1_PUS2"/>
    <property type="match status" value="1"/>
</dbReference>
<evidence type="ECO:0000256" key="6">
    <source>
        <dbReference type="ARBA" id="ARBA00023235"/>
    </source>
</evidence>
<dbReference type="InterPro" id="IPR041708">
    <property type="entry name" value="PUS1/PUS2-like"/>
</dbReference>
<evidence type="ECO:0000256" key="19">
    <source>
        <dbReference type="PIRSR" id="PIRSR641708-2"/>
    </source>
</evidence>
<dbReference type="GO" id="GO:0005634">
    <property type="term" value="C:nucleus"/>
    <property type="evidence" value="ECO:0007669"/>
    <property type="project" value="UniProtKB-SubCell"/>
</dbReference>
<feature type="region of interest" description="Disordered" evidence="20">
    <location>
        <begin position="421"/>
        <end position="441"/>
    </location>
</feature>
<comment type="function">
    <text evidence="10">Pseudouridylate synthase that catalyzes pseudouridylation of tRNAs and mRNAs. Acts on positions 27/28 in the anticodon stem and also positions 34 and 36 in the anticodon of an intron containing tRNA. Also catalyzes pseudouridylation of mRNAs: mediates pseudouridylation of mRNAs with the consensus sequence 5'-UGUAG-3'. Acts as a regulator of pre-mRNA splicing by mediating pseudouridylation of pre-mRNAs at locations associated with alternatively spliced regions. Pseudouridylation of pre-mRNAs near splice sites directly regulates mRNA splicing and mRNA 3'-end processing. Involved in regulation of nuclear receptor activity through pseudouridylation of SRA1 mRNA.</text>
</comment>
<dbReference type="PANTHER" id="PTHR11142:SF4">
    <property type="entry name" value="PSEUDOURIDYLATE SYNTHASE 1 HOMOLOG"/>
    <property type="match status" value="1"/>
</dbReference>
<dbReference type="OrthoDB" id="10256309at2759"/>
<dbReference type="InterPro" id="IPR020094">
    <property type="entry name" value="TruA/RsuA/RluB/E/F_N"/>
</dbReference>
<feature type="binding site" evidence="19">
    <location>
        <position position="200"/>
    </location>
    <ligand>
        <name>substrate</name>
    </ligand>
</feature>
<evidence type="ECO:0000256" key="9">
    <source>
        <dbReference type="ARBA" id="ARBA00052184"/>
    </source>
</evidence>
<comment type="catalytic activity">
    <reaction evidence="8">
        <text>a uridine in tRNA = a pseudouridine in tRNA</text>
        <dbReference type="Rhea" id="RHEA:54572"/>
        <dbReference type="Rhea" id="RHEA-COMP:13339"/>
        <dbReference type="Rhea" id="RHEA-COMP:13934"/>
        <dbReference type="ChEBI" id="CHEBI:65314"/>
        <dbReference type="ChEBI" id="CHEBI:65315"/>
    </reaction>
</comment>
<dbReference type="Gene3D" id="3.30.70.580">
    <property type="entry name" value="Pseudouridine synthase I, catalytic domain, N-terminal subdomain"/>
    <property type="match status" value="1"/>
</dbReference>
<dbReference type="EMBL" id="LR899014">
    <property type="protein sequence ID" value="CAD7092860.1"/>
    <property type="molecule type" value="Genomic_DNA"/>
</dbReference>
<dbReference type="InterPro" id="IPR020097">
    <property type="entry name" value="PsdUridine_synth_TruA_a/b_dom"/>
</dbReference>
<accession>A0A7R8V7A9</accession>
<evidence type="ECO:0000313" key="22">
    <source>
        <dbReference type="EMBL" id="CAD7092860.1"/>
    </source>
</evidence>
<evidence type="ECO:0000256" key="10">
    <source>
        <dbReference type="ARBA" id="ARBA00053709"/>
    </source>
</evidence>
<dbReference type="InterPro" id="IPR020095">
    <property type="entry name" value="PsdUridine_synth_TruA_C"/>
</dbReference>
<dbReference type="FunCoup" id="A0A7R8V7A9">
    <property type="interactions" value="2302"/>
</dbReference>
<reference evidence="22 23" key="1">
    <citation type="submission" date="2020-11" db="EMBL/GenBank/DDBJ databases">
        <authorList>
            <person name="Wallbank WR R."/>
            <person name="Pardo Diaz C."/>
            <person name="Kozak K."/>
            <person name="Martin S."/>
            <person name="Jiggins C."/>
            <person name="Moest M."/>
            <person name="Warren A I."/>
            <person name="Generalovic N T."/>
            <person name="Byers J.R.P. K."/>
            <person name="Montejo-Kovacevich G."/>
            <person name="Yen C E."/>
        </authorList>
    </citation>
    <scope>NUCLEOTIDE SEQUENCE [LARGE SCALE GENOMIC DNA]</scope>
</reference>
<dbReference type="FunFam" id="3.30.70.580:FF:000002">
    <property type="entry name" value="tRNA pseudouridine synthase"/>
    <property type="match status" value="1"/>
</dbReference>
<evidence type="ECO:0000256" key="16">
    <source>
        <dbReference type="ARBA" id="ARBA00080849"/>
    </source>
</evidence>
<proteinExistence type="inferred from homology"/>
<name>A0A7R8V7A9_HERIL</name>
<evidence type="ECO:0000259" key="21">
    <source>
        <dbReference type="Pfam" id="PF01416"/>
    </source>
</evidence>
<keyword evidence="7" id="KW-0539">Nucleus</keyword>
<evidence type="ECO:0000256" key="17">
    <source>
        <dbReference type="ARBA" id="ARBA00081344"/>
    </source>
</evidence>
<feature type="active site" description="Nucleophile" evidence="18">
    <location>
        <position position="146"/>
    </location>
</feature>
<dbReference type="InterPro" id="IPR020103">
    <property type="entry name" value="PsdUridine_synth_cat_dom_sf"/>
</dbReference>
<evidence type="ECO:0000256" key="20">
    <source>
        <dbReference type="SAM" id="MobiDB-lite"/>
    </source>
</evidence>
<dbReference type="PANTHER" id="PTHR11142">
    <property type="entry name" value="PSEUDOURIDYLATE SYNTHASE"/>
    <property type="match status" value="1"/>
</dbReference>
<evidence type="ECO:0000256" key="1">
    <source>
        <dbReference type="ARBA" id="ARBA00001166"/>
    </source>
</evidence>
<evidence type="ECO:0000256" key="5">
    <source>
        <dbReference type="ARBA" id="ARBA00022694"/>
    </source>
</evidence>
<keyword evidence="23" id="KW-1185">Reference proteome</keyword>
<dbReference type="Pfam" id="PF01416">
    <property type="entry name" value="PseudoU_synth_1"/>
    <property type="match status" value="1"/>
</dbReference>
<comment type="subunit">
    <text evidence="11">Monomer. Forms a complex with RARG and the SRA1 RNA in the nucleus.</text>
</comment>
<dbReference type="GO" id="GO:0003723">
    <property type="term" value="F:RNA binding"/>
    <property type="evidence" value="ECO:0007669"/>
    <property type="project" value="InterPro"/>
</dbReference>
<evidence type="ECO:0000313" key="23">
    <source>
        <dbReference type="Proteomes" id="UP000594454"/>
    </source>
</evidence>
<comment type="similarity">
    <text evidence="3">Belongs to the tRNA pseudouridine synthase TruA family.</text>
</comment>
<evidence type="ECO:0000256" key="13">
    <source>
        <dbReference type="ARBA" id="ARBA00068582"/>
    </source>
</evidence>
<keyword evidence="4" id="KW-0507">mRNA processing</keyword>
<dbReference type="EC" id="5.4.99.12" evidence="12"/>
<dbReference type="AlphaFoldDB" id="A0A7R8V7A9"/>
<evidence type="ECO:0000256" key="7">
    <source>
        <dbReference type="ARBA" id="ARBA00023242"/>
    </source>
</evidence>
<evidence type="ECO:0000256" key="12">
    <source>
        <dbReference type="ARBA" id="ARBA00066509"/>
    </source>
</evidence>
<dbReference type="GO" id="GO:0031119">
    <property type="term" value="P:tRNA pseudouridine synthesis"/>
    <property type="evidence" value="ECO:0007669"/>
    <property type="project" value="InterPro"/>
</dbReference>
<comment type="subcellular location">
    <subcellularLocation>
        <location evidence="2">Nucleus</location>
    </subcellularLocation>
</comment>
<sequence length="441" mass="51056">MLILRKALQTIKADTSIRHIGSFSAAMAEALAKHEAEQKAFQAKKQPYKPRYNGRVKKRQWEQSSETEEGASKRPANFDPADRVKRRKYAMLLGYSGANYFGMQRNPGMKTIEEDVFKAMFENKLVTEEMFNQAQLIQFQRAARTDKGVSAARQVCSLKFPDEFDLKALNASLPDEIRIFSIVRVTKGFNSKDQCNSRTYTYTLPTISFAEHQEKEVQMESYRAPKERIDRLNEILKQFEGTKNFHNFTSRKDFIDPSSKRYIMSFACCEPFLSPDNIEFATITIQGQSFMLHQIRKMVGLSLAVLRGHTTEETIKRSFTEERLDIPMAPGLGLVLDRIHYDRYNERYGQDGVHAPLTWEKEEPEIQEFINKYIFPTIYNIEMKEKPMVAWLETLGFHSYDVRTDQQVDEAEEIREIKASECSTETAEVQNDTETSNLQTV</sequence>
<evidence type="ECO:0000256" key="8">
    <source>
        <dbReference type="ARBA" id="ARBA00036943"/>
    </source>
</evidence>
<gene>
    <name evidence="22" type="ORF">HERILL_LOCUS15188</name>
</gene>
<evidence type="ECO:0000256" key="18">
    <source>
        <dbReference type="PIRSR" id="PIRSR641708-1"/>
    </source>
</evidence>
<organism evidence="22 23">
    <name type="scientific">Hermetia illucens</name>
    <name type="common">Black soldier fly</name>
    <dbReference type="NCBI Taxonomy" id="343691"/>
    <lineage>
        <taxon>Eukaryota</taxon>
        <taxon>Metazoa</taxon>
        <taxon>Ecdysozoa</taxon>
        <taxon>Arthropoda</taxon>
        <taxon>Hexapoda</taxon>
        <taxon>Insecta</taxon>
        <taxon>Pterygota</taxon>
        <taxon>Neoptera</taxon>
        <taxon>Endopterygota</taxon>
        <taxon>Diptera</taxon>
        <taxon>Brachycera</taxon>
        <taxon>Stratiomyomorpha</taxon>
        <taxon>Stratiomyidae</taxon>
        <taxon>Hermetiinae</taxon>
        <taxon>Hermetia</taxon>
    </lineage>
</organism>
<evidence type="ECO:0000256" key="11">
    <source>
        <dbReference type="ARBA" id="ARBA00064589"/>
    </source>
</evidence>
<keyword evidence="6" id="KW-0413">Isomerase</keyword>
<evidence type="ECO:0000256" key="15">
    <source>
        <dbReference type="ARBA" id="ARBA00079087"/>
    </source>
</evidence>
<protein>
    <recommendedName>
        <fullName evidence="13">Pseudouridylate synthase 1 homolog</fullName>
        <ecNumber evidence="12">5.4.99.12</ecNumber>
    </recommendedName>
    <alternativeName>
        <fullName evidence="14">tRNA pseudouridine synthase 1</fullName>
    </alternativeName>
    <alternativeName>
        <fullName evidence="17">tRNA pseudouridine(38-40) synthase</fullName>
    </alternativeName>
    <alternativeName>
        <fullName evidence="15">tRNA pseudouridylate synthase I</fullName>
    </alternativeName>
    <alternativeName>
        <fullName evidence="16">tRNA-uridine isomerase I</fullName>
    </alternativeName>
</protein>
<comment type="catalytic activity">
    <reaction evidence="1">
        <text>a uridine in mRNA = a pseudouridine in mRNA</text>
        <dbReference type="Rhea" id="RHEA:56644"/>
        <dbReference type="Rhea" id="RHEA-COMP:14658"/>
        <dbReference type="Rhea" id="RHEA-COMP:14659"/>
        <dbReference type="ChEBI" id="CHEBI:65314"/>
        <dbReference type="ChEBI" id="CHEBI:65315"/>
    </reaction>
</comment>
<feature type="region of interest" description="Disordered" evidence="20">
    <location>
        <begin position="38"/>
        <end position="80"/>
    </location>
</feature>
<dbReference type="InterPro" id="IPR001406">
    <property type="entry name" value="PsdUridine_synth_TruA"/>
</dbReference>
<dbReference type="NCBIfam" id="TIGR00071">
    <property type="entry name" value="hisT_truA"/>
    <property type="match status" value="1"/>
</dbReference>
<comment type="catalytic activity">
    <reaction evidence="9">
        <text>uridine(38/39/40) in tRNA = pseudouridine(38/39/40) in tRNA</text>
        <dbReference type="Rhea" id="RHEA:22376"/>
        <dbReference type="Rhea" id="RHEA-COMP:10085"/>
        <dbReference type="Rhea" id="RHEA-COMP:10087"/>
        <dbReference type="ChEBI" id="CHEBI:65314"/>
        <dbReference type="ChEBI" id="CHEBI:65315"/>
        <dbReference type="EC" id="5.4.99.12"/>
    </reaction>
</comment>
<dbReference type="FunFam" id="3.30.70.660:FF:000002">
    <property type="entry name" value="tRNA pseudouridine synthase"/>
    <property type="match status" value="1"/>
</dbReference>
<dbReference type="Proteomes" id="UP000594454">
    <property type="component" value="Chromosome 6"/>
</dbReference>
<dbReference type="Gene3D" id="3.30.70.660">
    <property type="entry name" value="Pseudouridine synthase I, catalytic domain, C-terminal subdomain"/>
    <property type="match status" value="1"/>
</dbReference>
<evidence type="ECO:0000256" key="14">
    <source>
        <dbReference type="ARBA" id="ARBA00075153"/>
    </source>
</evidence>